<dbReference type="STRING" id="1003.SAMN04488541_100311"/>
<dbReference type="EMBL" id="FONY01000003">
    <property type="protein sequence ID" value="SFE55394.1"/>
    <property type="molecule type" value="Genomic_DNA"/>
</dbReference>
<keyword evidence="3" id="KW-1185">Reference proteome</keyword>
<organism evidence="2 3">
    <name type="scientific">Thermoflexibacter ruber</name>
    <dbReference type="NCBI Taxonomy" id="1003"/>
    <lineage>
        <taxon>Bacteria</taxon>
        <taxon>Pseudomonadati</taxon>
        <taxon>Bacteroidota</taxon>
        <taxon>Cytophagia</taxon>
        <taxon>Cytophagales</taxon>
        <taxon>Thermoflexibacteraceae</taxon>
        <taxon>Thermoflexibacter</taxon>
    </lineage>
</organism>
<feature type="transmembrane region" description="Helical" evidence="1">
    <location>
        <begin position="7"/>
        <end position="30"/>
    </location>
</feature>
<reference evidence="2 3" key="1">
    <citation type="submission" date="2016-10" db="EMBL/GenBank/DDBJ databases">
        <authorList>
            <person name="de Groot N.N."/>
        </authorList>
    </citation>
    <scope>NUCLEOTIDE SEQUENCE [LARGE SCALE GENOMIC DNA]</scope>
    <source>
        <strain>GEY</strain>
        <strain evidence="3">DSM 9560</strain>
    </source>
</reference>
<evidence type="ECO:0000313" key="3">
    <source>
        <dbReference type="Proteomes" id="UP000199513"/>
    </source>
</evidence>
<evidence type="ECO:0000313" key="2">
    <source>
        <dbReference type="EMBL" id="SFE55394.1"/>
    </source>
</evidence>
<gene>
    <name evidence="2" type="ORF">SAMN04488541_100311</name>
</gene>
<dbReference type="Proteomes" id="UP000199513">
    <property type="component" value="Unassembled WGS sequence"/>
</dbReference>
<accession>A0A1I2BGT6</accession>
<keyword evidence="1" id="KW-0472">Membrane</keyword>
<proteinExistence type="predicted"/>
<keyword evidence="1" id="KW-0812">Transmembrane</keyword>
<dbReference type="AlphaFoldDB" id="A0A1I2BGT6"/>
<name>A0A1I2BGT6_9BACT</name>
<evidence type="ECO:0000256" key="1">
    <source>
        <dbReference type="SAM" id="Phobius"/>
    </source>
</evidence>
<keyword evidence="1" id="KW-1133">Transmembrane helix</keyword>
<protein>
    <submittedName>
        <fullName evidence="2">Uncharacterized protein</fullName>
    </submittedName>
</protein>
<sequence>MYFVSLLMKFLTLIEICLVVAWVVLAILGIGETIDFPYLKELMIGVLPPMFVTTGLKAKKAKEFTAPKNATEITFSKVEVRWWIVITGILYSVIAFLPNA</sequence>
<feature type="transmembrane region" description="Helical" evidence="1">
    <location>
        <begin position="80"/>
        <end position="97"/>
    </location>
</feature>